<name>A0ABS2I1R6_9ACTN</name>
<reference evidence="1 2" key="1">
    <citation type="submission" date="2021-02" db="EMBL/GenBank/DDBJ databases">
        <title>Genome Streptomyces sp. RHZ10.</title>
        <authorList>
            <person name="Besaury L."/>
        </authorList>
    </citation>
    <scope>NUCLEOTIDE SEQUENCE [LARGE SCALE GENOMIC DNA]</scope>
    <source>
        <strain evidence="1 2">RHZ10</strain>
    </source>
</reference>
<evidence type="ECO:0000313" key="2">
    <source>
        <dbReference type="Proteomes" id="UP000712045"/>
    </source>
</evidence>
<protein>
    <submittedName>
        <fullName evidence="1">Uncharacterized protein</fullName>
    </submittedName>
</protein>
<proteinExistence type="predicted"/>
<sequence length="74" mass="8138">MARQITELLLTDGTTFRRNEHAAHRTVSTSSQADIPVIVRSIEDAGSRIEVQLSKGYSLQFPASRVARLVLSNA</sequence>
<dbReference type="RefSeq" id="WP_205085354.1">
    <property type="nucleotide sequence ID" value="NZ_JAFEUF010000170.1"/>
</dbReference>
<comment type="caution">
    <text evidence="1">The sequence shown here is derived from an EMBL/GenBank/DDBJ whole genome shotgun (WGS) entry which is preliminary data.</text>
</comment>
<gene>
    <name evidence="1" type="ORF">JS521_25690</name>
</gene>
<dbReference type="EMBL" id="JAFEUF010000170">
    <property type="protein sequence ID" value="MBM7057161.1"/>
    <property type="molecule type" value="Genomic_DNA"/>
</dbReference>
<keyword evidence="2" id="KW-1185">Reference proteome</keyword>
<accession>A0ABS2I1R6</accession>
<evidence type="ECO:0000313" key="1">
    <source>
        <dbReference type="EMBL" id="MBM7057161.1"/>
    </source>
</evidence>
<organism evidence="1 2">
    <name type="scientific">Streptomyces durocortorensis</name>
    <dbReference type="NCBI Taxonomy" id="2811104"/>
    <lineage>
        <taxon>Bacteria</taxon>
        <taxon>Bacillati</taxon>
        <taxon>Actinomycetota</taxon>
        <taxon>Actinomycetes</taxon>
        <taxon>Kitasatosporales</taxon>
        <taxon>Streptomycetaceae</taxon>
        <taxon>Streptomyces</taxon>
    </lineage>
</organism>
<dbReference type="Proteomes" id="UP000712045">
    <property type="component" value="Unassembled WGS sequence"/>
</dbReference>